<comment type="caution">
    <text evidence="2">The sequence shown here is derived from an EMBL/GenBank/DDBJ whole genome shotgun (WGS) entry which is preliminary data.</text>
</comment>
<reference evidence="2 3" key="1">
    <citation type="journal article" date="2019" name="G3 (Bethesda)">
        <title>Sequencing of a Wild Apple (Malus baccata) Genome Unravels the Differences Between Cultivated and Wild Apple Species Regarding Disease Resistance and Cold Tolerance.</title>
        <authorList>
            <person name="Chen X."/>
        </authorList>
    </citation>
    <scope>NUCLEOTIDE SEQUENCE [LARGE SCALE GENOMIC DNA]</scope>
    <source>
        <strain evidence="3">cv. Shandingzi</strain>
        <tissue evidence="2">Leaves</tissue>
    </source>
</reference>
<gene>
    <name evidence="2" type="ORF">C1H46_009384</name>
</gene>
<evidence type="ECO:0008006" key="4">
    <source>
        <dbReference type="Google" id="ProtNLM"/>
    </source>
</evidence>
<feature type="compositionally biased region" description="Polar residues" evidence="1">
    <location>
        <begin position="117"/>
        <end position="130"/>
    </location>
</feature>
<dbReference type="AlphaFoldDB" id="A0A540N1S5"/>
<evidence type="ECO:0000256" key="1">
    <source>
        <dbReference type="SAM" id="MobiDB-lite"/>
    </source>
</evidence>
<feature type="compositionally biased region" description="Low complexity" evidence="1">
    <location>
        <begin position="154"/>
        <end position="193"/>
    </location>
</feature>
<evidence type="ECO:0000313" key="2">
    <source>
        <dbReference type="EMBL" id="TQE05018.1"/>
    </source>
</evidence>
<feature type="compositionally biased region" description="Basic and acidic residues" evidence="1">
    <location>
        <begin position="131"/>
        <end position="146"/>
    </location>
</feature>
<dbReference type="SUPFAM" id="SSF54277">
    <property type="entry name" value="CAD &amp; PB1 domains"/>
    <property type="match status" value="1"/>
</dbReference>
<feature type="region of interest" description="Disordered" evidence="1">
    <location>
        <begin position="117"/>
        <end position="193"/>
    </location>
</feature>
<sequence>MESARIARCSYRAVTVVIDLLEHSKYADICKEICLRFKQLTEGSFELTYSLPEHPNCLLQSDMDVHLMLMCLSMLKSSFVDISVKDLVSSNNEDGNIAAPNPPPQCRAVCNYAASDQTPHTHSHAVSNHAASDHDATNHATTDHLASDQAASNHATPGAPTHATPGAPNRTLSDDATSNLAASNNATSSVLID</sequence>
<accession>A0A540N1S5</accession>
<keyword evidence="3" id="KW-1185">Reference proteome</keyword>
<evidence type="ECO:0000313" key="3">
    <source>
        <dbReference type="Proteomes" id="UP000315295"/>
    </source>
</evidence>
<proteinExistence type="predicted"/>
<dbReference type="EMBL" id="VIEB01000130">
    <property type="protein sequence ID" value="TQE05018.1"/>
    <property type="molecule type" value="Genomic_DNA"/>
</dbReference>
<name>A0A540N1S5_MALBA</name>
<organism evidence="2 3">
    <name type="scientific">Malus baccata</name>
    <name type="common">Siberian crab apple</name>
    <name type="synonym">Pyrus baccata</name>
    <dbReference type="NCBI Taxonomy" id="106549"/>
    <lineage>
        <taxon>Eukaryota</taxon>
        <taxon>Viridiplantae</taxon>
        <taxon>Streptophyta</taxon>
        <taxon>Embryophyta</taxon>
        <taxon>Tracheophyta</taxon>
        <taxon>Spermatophyta</taxon>
        <taxon>Magnoliopsida</taxon>
        <taxon>eudicotyledons</taxon>
        <taxon>Gunneridae</taxon>
        <taxon>Pentapetalae</taxon>
        <taxon>rosids</taxon>
        <taxon>fabids</taxon>
        <taxon>Rosales</taxon>
        <taxon>Rosaceae</taxon>
        <taxon>Amygdaloideae</taxon>
        <taxon>Maleae</taxon>
        <taxon>Malus</taxon>
    </lineage>
</organism>
<protein>
    <recommendedName>
        <fullName evidence="4">PB1 domain-containing protein</fullName>
    </recommendedName>
</protein>
<dbReference type="Proteomes" id="UP000315295">
    <property type="component" value="Unassembled WGS sequence"/>
</dbReference>